<keyword evidence="1" id="KW-0808">Transferase</keyword>
<dbReference type="GO" id="GO:0016746">
    <property type="term" value="F:acyltransferase activity"/>
    <property type="evidence" value="ECO:0007669"/>
    <property type="project" value="UniProtKB-KW"/>
</dbReference>
<keyword evidence="1" id="KW-0012">Acyltransferase</keyword>
<proteinExistence type="evidence at transcript level"/>
<evidence type="ECO:0000313" key="1">
    <source>
        <dbReference type="EMBL" id="BAE91368.1"/>
    </source>
</evidence>
<dbReference type="EMBL" id="AB174306">
    <property type="protein sequence ID" value="BAE91368.1"/>
    <property type="molecule type" value="mRNA"/>
</dbReference>
<dbReference type="AlphaFoldDB" id="I7GJB0"/>
<protein>
    <submittedName>
        <fullName evidence="1">Macaca fascicularis brain cDNA clone: QtrA-15962, similar to human O-acyltransferase (membrane bound) domain containing 1(OACT1), mRNA, RefSeq: XM_371801.2</fullName>
    </submittedName>
</protein>
<reference evidence="1" key="1">
    <citation type="journal article" date="2007" name="PLoS Biol.">
        <title>Rate of evolution in brain-expressed genes in humans and other primates.</title>
        <authorList>
            <person name="Wang H.-Y."/>
            <person name="Chien H.-C."/>
            <person name="Osada N."/>
            <person name="Hashimoto K."/>
            <person name="Sugano S."/>
            <person name="Gojobori T."/>
            <person name="Chou C.-K."/>
            <person name="Tsai S.-F."/>
            <person name="Wu C.-I."/>
            <person name="Shen C.-K.J."/>
        </authorList>
    </citation>
    <scope>NUCLEOTIDE SEQUENCE</scope>
</reference>
<name>I7GJB0_MACFA</name>
<sequence length="38" mass="4739">MYNCICMYKKNFMYITVKKVHPVTFFMSLKYQNIKRLL</sequence>
<organism evidence="1">
    <name type="scientific">Macaca fascicularis</name>
    <name type="common">Crab-eating macaque</name>
    <name type="synonym">Cynomolgus monkey</name>
    <dbReference type="NCBI Taxonomy" id="9541"/>
    <lineage>
        <taxon>Eukaryota</taxon>
        <taxon>Metazoa</taxon>
        <taxon>Chordata</taxon>
        <taxon>Craniata</taxon>
        <taxon>Vertebrata</taxon>
        <taxon>Euteleostomi</taxon>
        <taxon>Mammalia</taxon>
        <taxon>Eutheria</taxon>
        <taxon>Euarchontoglires</taxon>
        <taxon>Primates</taxon>
        <taxon>Haplorrhini</taxon>
        <taxon>Catarrhini</taxon>
        <taxon>Cercopithecidae</taxon>
        <taxon>Cercopithecinae</taxon>
        <taxon>Macaca</taxon>
    </lineage>
</organism>
<accession>I7GJB0</accession>